<dbReference type="WBParaSite" id="TCLT_0001041501-mRNA-1">
    <property type="protein sequence ID" value="TCLT_0001041501-mRNA-1"/>
    <property type="gene ID" value="TCLT_0001041501"/>
</dbReference>
<reference evidence="3" key="1">
    <citation type="submission" date="2017-02" db="UniProtKB">
        <authorList>
            <consortium name="WormBaseParasite"/>
        </authorList>
    </citation>
    <scope>IDENTIFICATION</scope>
</reference>
<organism evidence="3">
    <name type="scientific">Thelazia callipaeda</name>
    <name type="common">Oriental eyeworm</name>
    <name type="synonym">Parasitic nematode</name>
    <dbReference type="NCBI Taxonomy" id="103827"/>
    <lineage>
        <taxon>Eukaryota</taxon>
        <taxon>Metazoa</taxon>
        <taxon>Ecdysozoa</taxon>
        <taxon>Nematoda</taxon>
        <taxon>Chromadorea</taxon>
        <taxon>Rhabditida</taxon>
        <taxon>Spirurina</taxon>
        <taxon>Spiruromorpha</taxon>
        <taxon>Thelazioidea</taxon>
        <taxon>Thelaziidae</taxon>
        <taxon>Thelazia</taxon>
    </lineage>
</organism>
<gene>
    <name evidence="1" type="ORF">TCLT_LOCUS10404</name>
</gene>
<evidence type="ECO:0000313" key="3">
    <source>
        <dbReference type="WBParaSite" id="TCLT_0001041501-mRNA-1"/>
    </source>
</evidence>
<dbReference type="AlphaFoldDB" id="A0A0N5DB53"/>
<dbReference type="EMBL" id="UYYF01005094">
    <property type="protein sequence ID" value="VDN08093.1"/>
    <property type="molecule type" value="Genomic_DNA"/>
</dbReference>
<reference evidence="1 2" key="2">
    <citation type="submission" date="2018-11" db="EMBL/GenBank/DDBJ databases">
        <authorList>
            <consortium name="Pathogen Informatics"/>
        </authorList>
    </citation>
    <scope>NUCLEOTIDE SEQUENCE [LARGE SCALE GENOMIC DNA]</scope>
</reference>
<evidence type="ECO:0000313" key="1">
    <source>
        <dbReference type="EMBL" id="VDN08093.1"/>
    </source>
</evidence>
<name>A0A0N5DB53_THECL</name>
<accession>A0A0N5DB53</accession>
<keyword evidence="2" id="KW-1185">Reference proteome</keyword>
<proteinExistence type="predicted"/>
<dbReference type="STRING" id="103827.A0A0N5DB53"/>
<protein>
    <submittedName>
        <fullName evidence="3">Peptidase_C39_2 domain-containing protein</fullName>
    </submittedName>
</protein>
<dbReference type="OrthoDB" id="5777959at2759"/>
<dbReference type="Proteomes" id="UP000276776">
    <property type="component" value="Unassembled WGS sequence"/>
</dbReference>
<sequence>MQISQGIILLNTSLPVIPGMDVMSSSKYPHIGIIERVSRTEFTWYHHRHRRQVIVGPIFEWNSIEIPYFIWGGDYRLSDETGKDLSMYLFI</sequence>
<evidence type="ECO:0000313" key="2">
    <source>
        <dbReference type="Proteomes" id="UP000276776"/>
    </source>
</evidence>